<proteinExistence type="predicted"/>
<reference evidence="1" key="1">
    <citation type="submission" date="2020-03" db="EMBL/GenBank/DDBJ databases">
        <title>The deep terrestrial virosphere.</title>
        <authorList>
            <person name="Holmfeldt K."/>
            <person name="Nilsson E."/>
            <person name="Simone D."/>
            <person name="Lopez-Fernandez M."/>
            <person name="Wu X."/>
            <person name="de Brujin I."/>
            <person name="Lundin D."/>
            <person name="Andersson A."/>
            <person name="Bertilsson S."/>
            <person name="Dopson M."/>
        </authorList>
    </citation>
    <scope>NUCLEOTIDE SEQUENCE</scope>
    <source>
        <strain evidence="1">TM448A00312</strain>
        <strain evidence="2">TM448B01411</strain>
    </source>
</reference>
<sequence>MIADDILDLEKLKPWLDKNGKFNGCERGLSILAKTTKSGNTQMRVGDAIDDYGIAPEWIYPNPDPNRNATWEEYHSISQAKLNEVKDWGKKWLEYFSTRYERLPDSKAETLEYHLRQAPLWWATACCPGWGYSQIIPACSQPPVHATTGYGERAKEYRNDLDHYQPFEKKLAWNYPIYYPYKIVVYPNQSILKKKLIKEKNMLQRKEGTDEVFLTLGEKLYWIKDQEDFNLLKQSQPIQGVQWENVNKVAEIEGFYDGRIIGKPDFKISELLTMIFAKMAGKLMGIKEREIK</sequence>
<accession>A0A6H1ZF20</accession>
<gene>
    <name evidence="1" type="ORF">TM448A00312_0017</name>
    <name evidence="2" type="ORF">TM448B01411_0023</name>
</gene>
<dbReference type="EMBL" id="MT144755">
    <property type="protein sequence ID" value="QJH98868.1"/>
    <property type="molecule type" value="Genomic_DNA"/>
</dbReference>
<protein>
    <submittedName>
        <fullName evidence="1">Uncharacterized protein</fullName>
    </submittedName>
</protein>
<dbReference type="AlphaFoldDB" id="A0A6H1ZF20"/>
<evidence type="ECO:0000313" key="2">
    <source>
        <dbReference type="EMBL" id="QJH98868.1"/>
    </source>
</evidence>
<organism evidence="1">
    <name type="scientific">viral metagenome</name>
    <dbReference type="NCBI Taxonomy" id="1070528"/>
    <lineage>
        <taxon>unclassified sequences</taxon>
        <taxon>metagenomes</taxon>
        <taxon>organismal metagenomes</taxon>
    </lineage>
</organism>
<name>A0A6H1ZF20_9ZZZZ</name>
<dbReference type="EMBL" id="MT144002">
    <property type="protein sequence ID" value="QJA46059.1"/>
    <property type="molecule type" value="Genomic_DNA"/>
</dbReference>
<evidence type="ECO:0000313" key="1">
    <source>
        <dbReference type="EMBL" id="QJA46059.1"/>
    </source>
</evidence>